<feature type="transmembrane region" description="Helical" evidence="1">
    <location>
        <begin position="115"/>
        <end position="136"/>
    </location>
</feature>
<proteinExistence type="predicted"/>
<dbReference type="KEGG" id="aoe:Clos_0741"/>
<dbReference type="HOGENOM" id="CLU_1792399_0_0_9"/>
<feature type="transmembrane region" description="Helical" evidence="1">
    <location>
        <begin position="84"/>
        <end position="109"/>
    </location>
</feature>
<keyword evidence="1" id="KW-0812">Transmembrane</keyword>
<reference evidence="3" key="1">
    <citation type="submission" date="2007-10" db="EMBL/GenBank/DDBJ databases">
        <title>Complete genome of Alkaliphilus oremlandii OhILAs.</title>
        <authorList>
            <person name="Copeland A."/>
            <person name="Lucas S."/>
            <person name="Lapidus A."/>
            <person name="Barry K."/>
            <person name="Detter J.C."/>
            <person name="Glavina del Rio T."/>
            <person name="Hammon N."/>
            <person name="Israni S."/>
            <person name="Dalin E."/>
            <person name="Tice H."/>
            <person name="Pitluck S."/>
            <person name="Chain P."/>
            <person name="Malfatti S."/>
            <person name="Shin M."/>
            <person name="Vergez L."/>
            <person name="Schmutz J."/>
            <person name="Larimer F."/>
            <person name="Land M."/>
            <person name="Hauser L."/>
            <person name="Kyrpides N."/>
            <person name="Mikhailova N."/>
            <person name="Stolz J.F."/>
            <person name="Dawson A."/>
            <person name="Fisher E."/>
            <person name="Crable B."/>
            <person name="Perera E."/>
            <person name="Lisak J."/>
            <person name="Ranganathan M."/>
            <person name="Basu P."/>
            <person name="Richardson P."/>
        </authorList>
    </citation>
    <scope>NUCLEOTIDE SEQUENCE [LARGE SCALE GENOMIC DNA]</scope>
    <source>
        <strain evidence="3">OhILAs</strain>
    </source>
</reference>
<dbReference type="EMBL" id="CP000853">
    <property type="protein sequence ID" value="ABW18295.1"/>
    <property type="molecule type" value="Genomic_DNA"/>
</dbReference>
<name>A8MMC8_ALKOO</name>
<evidence type="ECO:0000256" key="1">
    <source>
        <dbReference type="SAM" id="Phobius"/>
    </source>
</evidence>
<dbReference type="AlphaFoldDB" id="A8MMC8"/>
<organism evidence="2 3">
    <name type="scientific">Alkaliphilus oremlandii (strain OhILAs)</name>
    <name type="common">Clostridium oremlandii (strain OhILAs)</name>
    <dbReference type="NCBI Taxonomy" id="350688"/>
    <lineage>
        <taxon>Bacteria</taxon>
        <taxon>Bacillati</taxon>
        <taxon>Bacillota</taxon>
        <taxon>Clostridia</taxon>
        <taxon>Peptostreptococcales</taxon>
        <taxon>Natronincolaceae</taxon>
        <taxon>Alkaliphilus</taxon>
    </lineage>
</organism>
<accession>A8MMC8</accession>
<keyword evidence="3" id="KW-1185">Reference proteome</keyword>
<dbReference type="Proteomes" id="UP000000269">
    <property type="component" value="Chromosome"/>
</dbReference>
<protein>
    <submittedName>
        <fullName evidence="2">Uncharacterized protein</fullName>
    </submittedName>
</protein>
<feature type="transmembrane region" description="Helical" evidence="1">
    <location>
        <begin position="31"/>
        <end position="50"/>
    </location>
</feature>
<evidence type="ECO:0000313" key="2">
    <source>
        <dbReference type="EMBL" id="ABW18295.1"/>
    </source>
</evidence>
<evidence type="ECO:0000313" key="3">
    <source>
        <dbReference type="Proteomes" id="UP000000269"/>
    </source>
</evidence>
<gene>
    <name evidence="2" type="ordered locus">Clos_0741</name>
</gene>
<feature type="transmembrane region" description="Helical" evidence="1">
    <location>
        <begin position="56"/>
        <end position="77"/>
    </location>
</feature>
<sequence length="144" mass="16720">MIKSMNNKKIVSNKMEQKMETFYTWFKQSKLYHLTIFLVIFLGILFIPTGRFIADVFYGGPFIAGPYITLILMFIVFTLYTNVYLYIFSIALFIFSSLVSFVGIAMGSINGSEVLIFFLPIVVFLIINICIAAFTYKYKKRIYK</sequence>
<keyword evidence="1" id="KW-1133">Transmembrane helix</keyword>
<keyword evidence="1" id="KW-0472">Membrane</keyword>